<name>A0AAE0BEU9_9CHLO</name>
<proteinExistence type="predicted"/>
<accession>A0AAE0BEU9</accession>
<evidence type="ECO:0000313" key="3">
    <source>
        <dbReference type="Proteomes" id="UP001190700"/>
    </source>
</evidence>
<sequence length="140" mass="15194">MRCGYRRVRSEEARHDSPPPVRQASTPTSSGEDHDCKDKHHVGGLRDAVKAEIVSELRPARREARLVQSGGQGRQVHAAQQEDLGQAQGRNGPSTAMLNVTSVQRAMQGTGAVARHVSSVDVGTNPKPGEDHEEEDDRTL</sequence>
<feature type="region of interest" description="Disordered" evidence="1">
    <location>
        <begin position="63"/>
        <end position="95"/>
    </location>
</feature>
<dbReference type="AlphaFoldDB" id="A0AAE0BEU9"/>
<evidence type="ECO:0000256" key="1">
    <source>
        <dbReference type="SAM" id="MobiDB-lite"/>
    </source>
</evidence>
<keyword evidence="3" id="KW-1185">Reference proteome</keyword>
<reference evidence="2 3" key="1">
    <citation type="journal article" date="2015" name="Genome Biol. Evol.">
        <title>Comparative Genomics of a Bacterivorous Green Alga Reveals Evolutionary Causalities and Consequences of Phago-Mixotrophic Mode of Nutrition.</title>
        <authorList>
            <person name="Burns J.A."/>
            <person name="Paasch A."/>
            <person name="Narechania A."/>
            <person name="Kim E."/>
        </authorList>
    </citation>
    <scope>NUCLEOTIDE SEQUENCE [LARGE SCALE GENOMIC DNA]</scope>
    <source>
        <strain evidence="2 3">PLY_AMNH</strain>
    </source>
</reference>
<feature type="region of interest" description="Disordered" evidence="1">
    <location>
        <begin position="1"/>
        <end position="44"/>
    </location>
</feature>
<feature type="compositionally biased region" description="Acidic residues" evidence="1">
    <location>
        <begin position="131"/>
        <end position="140"/>
    </location>
</feature>
<feature type="region of interest" description="Disordered" evidence="1">
    <location>
        <begin position="107"/>
        <end position="140"/>
    </location>
</feature>
<comment type="caution">
    <text evidence="2">The sequence shown here is derived from an EMBL/GenBank/DDBJ whole genome shotgun (WGS) entry which is preliminary data.</text>
</comment>
<gene>
    <name evidence="2" type="ORF">CYMTET_54485</name>
</gene>
<evidence type="ECO:0000313" key="2">
    <source>
        <dbReference type="EMBL" id="KAK3235303.1"/>
    </source>
</evidence>
<feature type="compositionally biased region" description="Basic and acidic residues" evidence="1">
    <location>
        <begin position="8"/>
        <end position="17"/>
    </location>
</feature>
<protein>
    <submittedName>
        <fullName evidence="2">Uncharacterized protein</fullName>
    </submittedName>
</protein>
<dbReference type="Proteomes" id="UP001190700">
    <property type="component" value="Unassembled WGS sequence"/>
</dbReference>
<organism evidence="2 3">
    <name type="scientific">Cymbomonas tetramitiformis</name>
    <dbReference type="NCBI Taxonomy" id="36881"/>
    <lineage>
        <taxon>Eukaryota</taxon>
        <taxon>Viridiplantae</taxon>
        <taxon>Chlorophyta</taxon>
        <taxon>Pyramimonadophyceae</taxon>
        <taxon>Pyramimonadales</taxon>
        <taxon>Pyramimonadaceae</taxon>
        <taxon>Cymbomonas</taxon>
    </lineage>
</organism>
<dbReference type="EMBL" id="LGRX02035322">
    <property type="protein sequence ID" value="KAK3235303.1"/>
    <property type="molecule type" value="Genomic_DNA"/>
</dbReference>